<keyword evidence="2" id="KW-1185">Reference proteome</keyword>
<dbReference type="EMBL" id="PVBR01000016">
    <property type="protein sequence ID" value="PRD41879.1"/>
    <property type="molecule type" value="Genomic_DNA"/>
</dbReference>
<dbReference type="InterPro" id="IPR025157">
    <property type="entry name" value="Hemagglutinin_rpt"/>
</dbReference>
<comment type="caution">
    <text evidence="1">The sequence shown here is derived from an EMBL/GenBank/DDBJ whole genome shotgun (WGS) entry which is preliminary data.</text>
</comment>
<evidence type="ECO:0000313" key="1">
    <source>
        <dbReference type="EMBL" id="PRD41879.1"/>
    </source>
</evidence>
<dbReference type="AlphaFoldDB" id="A0A2S9IMW9"/>
<proteinExistence type="predicted"/>
<organism evidence="1 2">
    <name type="scientific">Phyllobacterium phragmitis</name>
    <dbReference type="NCBI Taxonomy" id="2670329"/>
    <lineage>
        <taxon>Bacteria</taxon>
        <taxon>Pseudomonadati</taxon>
        <taxon>Pseudomonadota</taxon>
        <taxon>Alphaproteobacteria</taxon>
        <taxon>Hyphomicrobiales</taxon>
        <taxon>Phyllobacteriaceae</taxon>
        <taxon>Phyllobacterium</taxon>
    </lineage>
</organism>
<evidence type="ECO:0000313" key="2">
    <source>
        <dbReference type="Proteomes" id="UP000239434"/>
    </source>
</evidence>
<protein>
    <submittedName>
        <fullName evidence="1">Uncharacterized protein</fullName>
    </submittedName>
</protein>
<reference evidence="1 2" key="1">
    <citation type="submission" date="2018-02" db="EMBL/GenBank/DDBJ databases">
        <title>The draft genome of Phyllobacterium sp. 1N-3.</title>
        <authorList>
            <person name="Liu L."/>
            <person name="Li L."/>
            <person name="Zhang X."/>
            <person name="Wang T."/>
            <person name="Liang L."/>
        </authorList>
    </citation>
    <scope>NUCLEOTIDE SEQUENCE [LARGE SCALE GENOMIC DNA]</scope>
    <source>
        <strain evidence="1 2">1N-3</strain>
    </source>
</reference>
<accession>A0A2S9IMW9</accession>
<gene>
    <name evidence="1" type="ORF">C5748_19710</name>
</gene>
<dbReference type="Pfam" id="PF13332">
    <property type="entry name" value="Fil_haemagg_2"/>
    <property type="match status" value="1"/>
</dbReference>
<name>A0A2S9IMW9_9HYPH</name>
<dbReference type="Proteomes" id="UP000239434">
    <property type="component" value="Unassembled WGS sequence"/>
</dbReference>
<sequence>MKRSQTRSSMNGRLVRLWPTMMGYGSRLFHDSTCSPYLERPYGAAGDPVRAAFCDVGQRYGLGRVMPKDINLHSAQATSSASSSSKAAAAGMGDSAGLTLAGPQLGLTGNVHTGMGKSNSEGTTQVNTHVIGTGDIKLESGRDTNLKGAVVSGETVTADVGCDLNIVSLPDTGEASSKTAPFGMSFGGALGGVPVIIGVSPGGGTGSGETNWIPEQSGLISSGRMDVTVGGNTHLGAGKIVSESGDLTLDTDA</sequence>
<dbReference type="GO" id="GO:0003824">
    <property type="term" value="F:catalytic activity"/>
    <property type="evidence" value="ECO:0007669"/>
    <property type="project" value="UniProtKB-ARBA"/>
</dbReference>